<comment type="caution">
    <text evidence="7">The sequence shown here is derived from an EMBL/GenBank/DDBJ whole genome shotgun (WGS) entry which is preliminary data.</text>
</comment>
<organism evidence="7 8">
    <name type="scientific">Candidatus Scalindua brodae</name>
    <dbReference type="NCBI Taxonomy" id="237368"/>
    <lineage>
        <taxon>Bacteria</taxon>
        <taxon>Pseudomonadati</taxon>
        <taxon>Planctomycetota</taxon>
        <taxon>Candidatus Brocadiia</taxon>
        <taxon>Candidatus Brocadiales</taxon>
        <taxon>Candidatus Scalinduaceae</taxon>
        <taxon>Candidatus Scalindua</taxon>
    </lineage>
</organism>
<evidence type="ECO:0000256" key="1">
    <source>
        <dbReference type="ARBA" id="ARBA00004651"/>
    </source>
</evidence>
<dbReference type="eggNOG" id="COG2244">
    <property type="taxonomic scope" value="Bacteria"/>
</dbReference>
<proteinExistence type="predicted"/>
<dbReference type="Pfam" id="PF13440">
    <property type="entry name" value="Polysacc_synt_3"/>
    <property type="match status" value="1"/>
</dbReference>
<sequence length="488" mass="53657">MSTQSRTSKVLALSMGKTLTTLVAIVSGMVVARVLTKHDYATIRQTMLAYQFAVPLLTLALPTALYYFLPGEKDHNKRGILIDNLTLLSIMGAVFSIFLLAGGNKLLAWRFSNPDIEQTLFWMIPYPIFTLPAALLGAALVVQGKVNTLTIYNILSGLLLTISIIAACIFTKSYSGPILAQVVFAIAALPVVLWLVFSSVPGKFRWPEMASMKAIIKYSVPMGLAGMLGTISLQLDKLIVSSMCTPEEFAVYANGAIEIPLMGIVTGSISVVILADMRKMIVAGKNDEALALFCKAAEKAAWILVPAMLFLLVSGDSFIKVLFSEKYSGSVLPFRLYLLILPVRIVSYASIIMAIGKPRLILYRSMIGLALNIGLSILLVKMLGYLGAIMATLIVMYLWAVPYNLYFINRHFQAGLYNVVPFGKITKILIFTLLPTGLILLAENFAQVSSPVLKLLINTTIFFGIMMFFWNGKIYSFSTIFKRVRSVF</sequence>
<feature type="transmembrane region" description="Helical" evidence="6">
    <location>
        <begin position="255"/>
        <end position="275"/>
    </location>
</feature>
<dbReference type="Proteomes" id="UP000030652">
    <property type="component" value="Unassembled WGS sequence"/>
</dbReference>
<evidence type="ECO:0000256" key="3">
    <source>
        <dbReference type="ARBA" id="ARBA00022692"/>
    </source>
</evidence>
<feature type="transmembrane region" description="Helical" evidence="6">
    <location>
        <begin position="218"/>
        <end position="235"/>
    </location>
</feature>
<dbReference type="AlphaFoldDB" id="A0A0B0EE45"/>
<feature type="transmembrane region" description="Helical" evidence="6">
    <location>
        <begin position="334"/>
        <end position="354"/>
    </location>
</feature>
<feature type="transmembrane region" description="Helical" evidence="6">
    <location>
        <begin position="361"/>
        <end position="379"/>
    </location>
</feature>
<feature type="transmembrane region" description="Helical" evidence="6">
    <location>
        <begin position="178"/>
        <end position="197"/>
    </location>
</feature>
<evidence type="ECO:0000256" key="2">
    <source>
        <dbReference type="ARBA" id="ARBA00022475"/>
    </source>
</evidence>
<reference evidence="7 8" key="1">
    <citation type="submission" date="2014-10" db="EMBL/GenBank/DDBJ databases">
        <title>Draft genome of anammox bacterium scalindua brodae, obtained using differential coverage binning of sequence data from two enrichment reactors.</title>
        <authorList>
            <person name="Speth D.R."/>
            <person name="Russ L."/>
            <person name="Kartal B."/>
            <person name="Op den Camp H.J."/>
            <person name="Dutilh B.E."/>
            <person name="Jetten M.S."/>
        </authorList>
    </citation>
    <scope>NUCLEOTIDE SEQUENCE [LARGE SCALE GENOMIC DNA]</scope>
    <source>
        <strain evidence="7">RU1</strain>
    </source>
</reference>
<feature type="transmembrane region" description="Helical" evidence="6">
    <location>
        <begin position="48"/>
        <end position="69"/>
    </location>
</feature>
<gene>
    <name evidence="7" type="ORF">SCABRO_03403</name>
</gene>
<accession>A0A0B0EE45</accession>
<feature type="transmembrane region" description="Helical" evidence="6">
    <location>
        <begin position="81"/>
        <end position="100"/>
    </location>
</feature>
<evidence type="ECO:0000313" key="7">
    <source>
        <dbReference type="EMBL" id="KHE90874.1"/>
    </source>
</evidence>
<keyword evidence="3 6" id="KW-0812">Transmembrane</keyword>
<name>A0A0B0EE45_9BACT</name>
<feature type="transmembrane region" description="Helical" evidence="6">
    <location>
        <begin position="149"/>
        <end position="172"/>
    </location>
</feature>
<feature type="transmembrane region" description="Helical" evidence="6">
    <location>
        <begin position="452"/>
        <end position="470"/>
    </location>
</feature>
<dbReference type="InterPro" id="IPR050833">
    <property type="entry name" value="Poly_Biosynth_Transport"/>
</dbReference>
<comment type="subcellular location">
    <subcellularLocation>
        <location evidence="1">Cell membrane</location>
        <topology evidence="1">Multi-pass membrane protein</topology>
    </subcellularLocation>
</comment>
<dbReference type="PANTHER" id="PTHR30250">
    <property type="entry name" value="PST FAMILY PREDICTED COLANIC ACID TRANSPORTER"/>
    <property type="match status" value="1"/>
</dbReference>
<dbReference type="GO" id="GO:0005886">
    <property type="term" value="C:plasma membrane"/>
    <property type="evidence" value="ECO:0007669"/>
    <property type="project" value="UniProtKB-SubCell"/>
</dbReference>
<protein>
    <submittedName>
        <fullName evidence="7">Polysaccharide biosynthesis protein</fullName>
    </submittedName>
</protein>
<evidence type="ECO:0000256" key="4">
    <source>
        <dbReference type="ARBA" id="ARBA00022989"/>
    </source>
</evidence>
<keyword evidence="5 6" id="KW-0472">Membrane</keyword>
<feature type="transmembrane region" description="Helical" evidence="6">
    <location>
        <begin position="385"/>
        <end position="407"/>
    </location>
</feature>
<feature type="transmembrane region" description="Helical" evidence="6">
    <location>
        <begin position="428"/>
        <end position="446"/>
    </location>
</feature>
<keyword evidence="4 6" id="KW-1133">Transmembrane helix</keyword>
<feature type="transmembrane region" description="Helical" evidence="6">
    <location>
        <begin position="296"/>
        <end position="314"/>
    </location>
</feature>
<evidence type="ECO:0000313" key="8">
    <source>
        <dbReference type="Proteomes" id="UP000030652"/>
    </source>
</evidence>
<dbReference type="EMBL" id="JRYO01000230">
    <property type="protein sequence ID" value="KHE90874.1"/>
    <property type="molecule type" value="Genomic_DNA"/>
</dbReference>
<evidence type="ECO:0000256" key="6">
    <source>
        <dbReference type="SAM" id="Phobius"/>
    </source>
</evidence>
<evidence type="ECO:0000256" key="5">
    <source>
        <dbReference type="ARBA" id="ARBA00023136"/>
    </source>
</evidence>
<dbReference type="PANTHER" id="PTHR30250:SF11">
    <property type="entry name" value="O-ANTIGEN TRANSPORTER-RELATED"/>
    <property type="match status" value="1"/>
</dbReference>
<feature type="transmembrane region" description="Helical" evidence="6">
    <location>
        <begin position="120"/>
        <end position="142"/>
    </location>
</feature>
<keyword evidence="2" id="KW-1003">Cell membrane</keyword>